<sequence length="107" mass="12456">MDPEQMESGESVSGYFQPMSLEQLKIAVDTVNCTADAWAMLGQVLELRTSGRYQVQYFARKDYEAKLRELNELRNEWDPQAKMPLNDGFQVVRRGRQRSRQKILEIA</sequence>
<organism evidence="1 2">
    <name type="scientific">Nephila pilipes</name>
    <name type="common">Giant wood spider</name>
    <name type="synonym">Nephila maculata</name>
    <dbReference type="NCBI Taxonomy" id="299642"/>
    <lineage>
        <taxon>Eukaryota</taxon>
        <taxon>Metazoa</taxon>
        <taxon>Ecdysozoa</taxon>
        <taxon>Arthropoda</taxon>
        <taxon>Chelicerata</taxon>
        <taxon>Arachnida</taxon>
        <taxon>Araneae</taxon>
        <taxon>Araneomorphae</taxon>
        <taxon>Entelegynae</taxon>
        <taxon>Araneoidea</taxon>
        <taxon>Nephilidae</taxon>
        <taxon>Nephila</taxon>
    </lineage>
</organism>
<name>A0A8X6P3G1_NEPPI</name>
<dbReference type="Proteomes" id="UP000887013">
    <property type="component" value="Unassembled WGS sequence"/>
</dbReference>
<protein>
    <submittedName>
        <fullName evidence="1">Uncharacterized protein</fullName>
    </submittedName>
</protein>
<gene>
    <name evidence="1" type="ORF">NPIL_499921</name>
</gene>
<dbReference type="AlphaFoldDB" id="A0A8X6P3G1"/>
<accession>A0A8X6P3G1</accession>
<comment type="caution">
    <text evidence="1">The sequence shown here is derived from an EMBL/GenBank/DDBJ whole genome shotgun (WGS) entry which is preliminary data.</text>
</comment>
<proteinExistence type="predicted"/>
<evidence type="ECO:0000313" key="2">
    <source>
        <dbReference type="Proteomes" id="UP000887013"/>
    </source>
</evidence>
<dbReference type="EMBL" id="BMAW01110928">
    <property type="protein sequence ID" value="GFT45552.1"/>
    <property type="molecule type" value="Genomic_DNA"/>
</dbReference>
<keyword evidence="2" id="KW-1185">Reference proteome</keyword>
<evidence type="ECO:0000313" key="1">
    <source>
        <dbReference type="EMBL" id="GFT45552.1"/>
    </source>
</evidence>
<reference evidence="1" key="1">
    <citation type="submission" date="2020-08" db="EMBL/GenBank/DDBJ databases">
        <title>Multicomponent nature underlies the extraordinary mechanical properties of spider dragline silk.</title>
        <authorList>
            <person name="Kono N."/>
            <person name="Nakamura H."/>
            <person name="Mori M."/>
            <person name="Yoshida Y."/>
            <person name="Ohtoshi R."/>
            <person name="Malay A.D."/>
            <person name="Moran D.A.P."/>
            <person name="Tomita M."/>
            <person name="Numata K."/>
            <person name="Arakawa K."/>
        </authorList>
    </citation>
    <scope>NUCLEOTIDE SEQUENCE</scope>
</reference>